<dbReference type="InterPro" id="IPR002791">
    <property type="entry name" value="ARMT1-like_metal-bd"/>
</dbReference>
<evidence type="ECO:0000256" key="3">
    <source>
        <dbReference type="ARBA" id="ARBA00001967"/>
    </source>
</evidence>
<dbReference type="AlphaFoldDB" id="A0AAW1NY96"/>
<dbReference type="Proteomes" id="UP001465755">
    <property type="component" value="Unassembled WGS sequence"/>
</dbReference>
<keyword evidence="7" id="KW-0963">Cytoplasm</keyword>
<reference evidence="19 20" key="1">
    <citation type="journal article" date="2024" name="Nat. Commun.">
        <title>Phylogenomics reveals the evolutionary origins of lichenization in chlorophyte algae.</title>
        <authorList>
            <person name="Puginier C."/>
            <person name="Libourel C."/>
            <person name="Otte J."/>
            <person name="Skaloud P."/>
            <person name="Haon M."/>
            <person name="Grisel S."/>
            <person name="Petersen M."/>
            <person name="Berrin J.G."/>
            <person name="Delaux P.M."/>
            <person name="Dal Grande F."/>
            <person name="Keller J."/>
        </authorList>
    </citation>
    <scope>NUCLEOTIDE SEQUENCE [LARGE SCALE GENOMIC DNA]</scope>
    <source>
        <strain evidence="19 20">SAG 2036</strain>
    </source>
</reference>
<evidence type="ECO:0000256" key="15">
    <source>
        <dbReference type="ARBA" id="ARBA00022993"/>
    </source>
</evidence>
<evidence type="ECO:0000256" key="17">
    <source>
        <dbReference type="ARBA" id="ARBA00060870"/>
    </source>
</evidence>
<evidence type="ECO:0000259" key="18">
    <source>
        <dbReference type="Pfam" id="PF01937"/>
    </source>
</evidence>
<dbReference type="SUPFAM" id="SSF53067">
    <property type="entry name" value="Actin-like ATPase domain"/>
    <property type="match status" value="2"/>
</dbReference>
<dbReference type="SUPFAM" id="SSF111321">
    <property type="entry name" value="AF1104-like"/>
    <property type="match status" value="1"/>
</dbReference>
<comment type="subcellular location">
    <subcellularLocation>
        <location evidence="4">Cytoplasm</location>
    </subcellularLocation>
</comment>
<comment type="cofactor">
    <cofactor evidence="3">
        <name>Ni(2+)</name>
        <dbReference type="ChEBI" id="CHEBI:49786"/>
    </cofactor>
</comment>
<dbReference type="FunFam" id="3.30.420.40:FF:000025">
    <property type="entry name" value="pantothenate kinase 2, mitochondrial"/>
    <property type="match status" value="1"/>
</dbReference>
<keyword evidence="14" id="KW-0067">ATP-binding</keyword>
<dbReference type="GO" id="GO:0046872">
    <property type="term" value="F:metal ion binding"/>
    <property type="evidence" value="ECO:0007669"/>
    <property type="project" value="UniProtKB-KW"/>
</dbReference>
<dbReference type="Pfam" id="PF03630">
    <property type="entry name" value="Fumble"/>
    <property type="match status" value="1"/>
</dbReference>
<evidence type="ECO:0000256" key="7">
    <source>
        <dbReference type="ARBA" id="ARBA00022490"/>
    </source>
</evidence>
<evidence type="ECO:0000256" key="1">
    <source>
        <dbReference type="ARBA" id="ARBA00001206"/>
    </source>
</evidence>
<organism evidence="19 20">
    <name type="scientific">Symbiochloris irregularis</name>
    <dbReference type="NCBI Taxonomy" id="706552"/>
    <lineage>
        <taxon>Eukaryota</taxon>
        <taxon>Viridiplantae</taxon>
        <taxon>Chlorophyta</taxon>
        <taxon>core chlorophytes</taxon>
        <taxon>Trebouxiophyceae</taxon>
        <taxon>Trebouxiales</taxon>
        <taxon>Trebouxiaceae</taxon>
        <taxon>Symbiochloris</taxon>
    </lineage>
</organism>
<dbReference type="GO" id="GO:0005829">
    <property type="term" value="C:cytosol"/>
    <property type="evidence" value="ECO:0007669"/>
    <property type="project" value="TreeGrafter"/>
</dbReference>
<keyword evidence="20" id="KW-1185">Reference proteome</keyword>
<evidence type="ECO:0000256" key="8">
    <source>
        <dbReference type="ARBA" id="ARBA00022596"/>
    </source>
</evidence>
<evidence type="ECO:0000313" key="20">
    <source>
        <dbReference type="Proteomes" id="UP001465755"/>
    </source>
</evidence>
<dbReference type="CDD" id="cd24123">
    <property type="entry name" value="ASKHA_NBD_PanK-II_Pank4"/>
    <property type="match status" value="1"/>
</dbReference>
<evidence type="ECO:0000256" key="6">
    <source>
        <dbReference type="ARBA" id="ARBA00012102"/>
    </source>
</evidence>
<evidence type="ECO:0000256" key="13">
    <source>
        <dbReference type="ARBA" id="ARBA00022801"/>
    </source>
</evidence>
<comment type="cofactor">
    <cofactor evidence="2">
        <name>Mn(2+)</name>
        <dbReference type="ChEBI" id="CHEBI:29035"/>
    </cofactor>
</comment>
<feature type="domain" description="Damage-control phosphatase ARMT1-like metal-binding" evidence="18">
    <location>
        <begin position="574"/>
        <end position="916"/>
    </location>
</feature>
<dbReference type="Gene3D" id="3.30.420.510">
    <property type="match status" value="1"/>
</dbReference>
<evidence type="ECO:0000256" key="5">
    <source>
        <dbReference type="ARBA" id="ARBA00005225"/>
    </source>
</evidence>
<dbReference type="GO" id="GO:0005634">
    <property type="term" value="C:nucleus"/>
    <property type="evidence" value="ECO:0007669"/>
    <property type="project" value="TreeGrafter"/>
</dbReference>
<protein>
    <recommendedName>
        <fullName evidence="6">pantothenate kinase</fullName>
        <ecNumber evidence="6">2.7.1.33</ecNumber>
    </recommendedName>
</protein>
<dbReference type="EMBL" id="JALJOQ010000091">
    <property type="protein sequence ID" value="KAK9799347.1"/>
    <property type="molecule type" value="Genomic_DNA"/>
</dbReference>
<proteinExistence type="inferred from homology"/>
<dbReference type="EC" id="2.7.1.33" evidence="6"/>
<gene>
    <name evidence="19" type="ORF">WJX73_008823</name>
</gene>
<keyword evidence="9" id="KW-0808">Transferase</keyword>
<dbReference type="InterPro" id="IPR043129">
    <property type="entry name" value="ATPase_NBD"/>
</dbReference>
<keyword evidence="8" id="KW-0533">Nickel</keyword>
<evidence type="ECO:0000256" key="4">
    <source>
        <dbReference type="ARBA" id="ARBA00004496"/>
    </source>
</evidence>
<dbReference type="InterPro" id="IPR004567">
    <property type="entry name" value="Type_II_PanK"/>
</dbReference>
<dbReference type="Gene3D" id="3.30.420.40">
    <property type="match status" value="1"/>
</dbReference>
<comment type="similarity">
    <text evidence="17">Belongs to the type II pantothenate kinase family.</text>
</comment>
<dbReference type="Gene3D" id="3.40.50.10880">
    <property type="entry name" value="Uncharacterised protein PF01937, DUF89, domain 3"/>
    <property type="match status" value="1"/>
</dbReference>
<keyword evidence="15" id="KW-0173">Coenzyme A biosynthesis</keyword>
<dbReference type="GO" id="GO:0004594">
    <property type="term" value="F:pantothenate kinase activity"/>
    <property type="evidence" value="ECO:0007669"/>
    <property type="project" value="UniProtKB-EC"/>
</dbReference>
<comment type="catalytic activity">
    <reaction evidence="1">
        <text>(R)-pantothenate + ATP = (R)-4'-phosphopantothenate + ADP + H(+)</text>
        <dbReference type="Rhea" id="RHEA:16373"/>
        <dbReference type="ChEBI" id="CHEBI:10986"/>
        <dbReference type="ChEBI" id="CHEBI:15378"/>
        <dbReference type="ChEBI" id="CHEBI:29032"/>
        <dbReference type="ChEBI" id="CHEBI:30616"/>
        <dbReference type="ChEBI" id="CHEBI:456216"/>
        <dbReference type="EC" id="2.7.1.33"/>
    </reaction>
</comment>
<dbReference type="NCBIfam" id="TIGR00555">
    <property type="entry name" value="panK_eukar"/>
    <property type="match status" value="1"/>
</dbReference>
<dbReference type="InterPro" id="IPR036075">
    <property type="entry name" value="ARMT-1-like_metal-bd_sf"/>
</dbReference>
<evidence type="ECO:0000256" key="12">
    <source>
        <dbReference type="ARBA" id="ARBA00022777"/>
    </source>
</evidence>
<evidence type="ECO:0000256" key="2">
    <source>
        <dbReference type="ARBA" id="ARBA00001936"/>
    </source>
</evidence>
<keyword evidence="16" id="KW-0464">Manganese</keyword>
<dbReference type="GO" id="GO:0016787">
    <property type="term" value="F:hydrolase activity"/>
    <property type="evidence" value="ECO:0007669"/>
    <property type="project" value="UniProtKB-KW"/>
</dbReference>
<evidence type="ECO:0000256" key="16">
    <source>
        <dbReference type="ARBA" id="ARBA00023211"/>
    </source>
</evidence>
<evidence type="ECO:0000256" key="10">
    <source>
        <dbReference type="ARBA" id="ARBA00022723"/>
    </source>
</evidence>
<accession>A0AAW1NY96</accession>
<dbReference type="GO" id="GO:0015937">
    <property type="term" value="P:coenzyme A biosynthetic process"/>
    <property type="evidence" value="ECO:0007669"/>
    <property type="project" value="UniProtKB-KW"/>
</dbReference>
<keyword evidence="12" id="KW-0418">Kinase</keyword>
<dbReference type="InterPro" id="IPR035073">
    <property type="entry name" value="At2g17340_3_helix_bundle"/>
</dbReference>
<dbReference type="PANTHER" id="PTHR12280">
    <property type="entry name" value="PANTOTHENATE KINASE"/>
    <property type="match status" value="1"/>
</dbReference>
<evidence type="ECO:0000256" key="11">
    <source>
        <dbReference type="ARBA" id="ARBA00022741"/>
    </source>
</evidence>
<evidence type="ECO:0000313" key="19">
    <source>
        <dbReference type="EMBL" id="KAK9799347.1"/>
    </source>
</evidence>
<comment type="caution">
    <text evidence="19">The sequence shown here is derived from an EMBL/GenBank/DDBJ whole genome shotgun (WGS) entry which is preliminary data.</text>
</comment>
<dbReference type="Pfam" id="PF01937">
    <property type="entry name" value="ARMT1-like_dom"/>
    <property type="match status" value="1"/>
</dbReference>
<keyword evidence="10" id="KW-0479">Metal-binding</keyword>
<dbReference type="Gene3D" id="1.20.1700.10">
    <property type="entry name" value="AF1104-like"/>
    <property type="match status" value="1"/>
</dbReference>
<dbReference type="GO" id="GO:0005524">
    <property type="term" value="F:ATP binding"/>
    <property type="evidence" value="ECO:0007669"/>
    <property type="project" value="UniProtKB-KW"/>
</dbReference>
<evidence type="ECO:0000256" key="9">
    <source>
        <dbReference type="ARBA" id="ARBA00022679"/>
    </source>
</evidence>
<dbReference type="PANTHER" id="PTHR12280:SF20">
    <property type="entry name" value="4'-PHOSPHOPANTETHEINE PHOSPHATASE"/>
    <property type="match status" value="1"/>
</dbReference>
<name>A0AAW1NY96_9CHLO</name>
<comment type="pathway">
    <text evidence="5">Cofactor biosynthesis; coenzyme A biosynthesis; CoA from (R)-pantothenate: step 1/5.</text>
</comment>
<sequence length="936" mass="102334">MQPSTPFGEDSSKVAEDAIKLGSPLDLTDAEIVTRATFKGQKSRDAPSISLPHQQAEQVGHIALDIGGSLIKLVYFSPEDRGSDDGAAGDASRDHSTGGRMHFVKFETSAIDQAIEFILAKGLHQLQARSHSGRANRVRVKATGGGAYKFAEALQERLEVLLEKEDEMQCLVIGCDFLLKAVRHEAFTYEKQQAHFSRWNADSELYPYLLVNVGSGVSMIKVTGNGQFERVSGSSMGGGTFWGLCRLLTRVRAFDEMLELSMQGDNSKVDMLVGDIYGNRDYSSIGLSASTIASSFGKVVSSDKELEDYSPADLCLALCRMVSYNIGHLAYLNAKRYNLKRVFFGGFFIRGHPYTMDTLSFAIQFWSKGEMAAMFLRHEGYLGALGAFLKAHPMTPSSATTPVPDPRKVRARFTERFSMGAPISGGQVSGPAFSDMDEKVSWVEKFVRLGEAAASQAAEVESADWIEDLHLQWSSEAASDTPEAGLEAPLGELLEASPRVSRMNMHVGVLHYDPSCEYFPLLADPVHYTPDTQDINKDREEMGYWLGAMQEGLSTLVAKASASEHNKPGAQRRAAAFAKAFTAHLTKVQSVPGAYGELGLADVFEMREECLREFGFTDVYRMDKDRENTTALEVLPDLLRELDTLDPHARLTALVEGVLAANIFDWGARECVELYRNGTILEIYRKARTTLAKRPWRVDDFEGLKAAWFAKGQQSQMGPGDVPRSPFKRVIMFVDNAGADVVLGMLPLARELLRGGAEVVLVANSQPAINDVTAPELRRVLEAAASCCPVIAAARESALKALEANDGRMPPLEGLPPRIRSYAHLQELEGTASGSSSSQHAPFPRQARLYVVGNGQGSPCLDLRRVPDTLADATIGADLVILEGMGRAIHTNLRTRFKCPSLKLAMIKNARLASRLFGGQTYDCLCMFEAPATPAA</sequence>
<evidence type="ECO:0000256" key="14">
    <source>
        <dbReference type="ARBA" id="ARBA00022840"/>
    </source>
</evidence>
<keyword evidence="13" id="KW-0378">Hydrolase</keyword>
<keyword evidence="11" id="KW-0547">Nucleotide-binding</keyword>